<keyword evidence="9" id="KW-1185">Reference proteome</keyword>
<feature type="domain" description="Phage shock protein PspC N-terminal" evidence="7">
    <location>
        <begin position="28"/>
        <end position="81"/>
    </location>
</feature>
<dbReference type="AlphaFoldDB" id="A0A316A598"/>
<dbReference type="PANTHER" id="PTHR33885">
    <property type="entry name" value="PHAGE SHOCK PROTEIN C"/>
    <property type="match status" value="1"/>
</dbReference>
<feature type="transmembrane region" description="Helical" evidence="6">
    <location>
        <begin position="52"/>
        <end position="79"/>
    </location>
</feature>
<comment type="subcellular location">
    <subcellularLocation>
        <location evidence="1">Cell membrane</location>
        <topology evidence="1">Single-pass membrane protein</topology>
    </subcellularLocation>
</comment>
<evidence type="ECO:0000256" key="3">
    <source>
        <dbReference type="ARBA" id="ARBA00022692"/>
    </source>
</evidence>
<evidence type="ECO:0000256" key="5">
    <source>
        <dbReference type="ARBA" id="ARBA00023136"/>
    </source>
</evidence>
<comment type="caution">
    <text evidence="8">The sequence shown here is derived from an EMBL/GenBank/DDBJ whole genome shotgun (WGS) entry which is preliminary data.</text>
</comment>
<dbReference type="EMBL" id="QGDQ01000018">
    <property type="protein sequence ID" value="PWJ52709.1"/>
    <property type="molecule type" value="Genomic_DNA"/>
</dbReference>
<name>A0A316A598_9ACTN</name>
<accession>A0A316A598</accession>
<evidence type="ECO:0000256" key="4">
    <source>
        <dbReference type="ARBA" id="ARBA00022989"/>
    </source>
</evidence>
<keyword evidence="3 6" id="KW-0812">Transmembrane</keyword>
<reference evidence="8 9" key="1">
    <citation type="submission" date="2018-03" db="EMBL/GenBank/DDBJ databases">
        <title>Genomic Encyclopedia of Archaeal and Bacterial Type Strains, Phase II (KMG-II): from individual species to whole genera.</title>
        <authorList>
            <person name="Goeker M."/>
        </authorList>
    </citation>
    <scope>NUCLEOTIDE SEQUENCE [LARGE SCALE GENOMIC DNA]</scope>
    <source>
        <strain evidence="8 9">DSM 44889</strain>
    </source>
</reference>
<feature type="transmembrane region" description="Helical" evidence="6">
    <location>
        <begin position="236"/>
        <end position="258"/>
    </location>
</feature>
<evidence type="ECO:0000259" key="7">
    <source>
        <dbReference type="Pfam" id="PF04024"/>
    </source>
</evidence>
<evidence type="ECO:0000313" key="8">
    <source>
        <dbReference type="EMBL" id="PWJ52709.1"/>
    </source>
</evidence>
<dbReference type="RefSeq" id="WP_109775196.1">
    <property type="nucleotide sequence ID" value="NZ_QGDQ01000018.1"/>
</dbReference>
<feature type="transmembrane region" description="Helical" evidence="6">
    <location>
        <begin position="131"/>
        <end position="152"/>
    </location>
</feature>
<evidence type="ECO:0000256" key="6">
    <source>
        <dbReference type="SAM" id="Phobius"/>
    </source>
</evidence>
<dbReference type="OrthoDB" id="7359894at2"/>
<dbReference type="Pfam" id="PF04024">
    <property type="entry name" value="PspC"/>
    <property type="match status" value="1"/>
</dbReference>
<evidence type="ECO:0000256" key="2">
    <source>
        <dbReference type="ARBA" id="ARBA00022475"/>
    </source>
</evidence>
<evidence type="ECO:0000256" key="1">
    <source>
        <dbReference type="ARBA" id="ARBA00004162"/>
    </source>
</evidence>
<sequence length="422" mass="42434">MTSSPTSTGPATGAPRTAFWDWLLRLDLRRSDERWLGGVAAGTADRLGVDPVLLRVVIVVVGLIGGAGLVFYAVAWLLLPDRHDRIEARALVGGEVSAAAILALGLAAVATVVPAPWAWAVDGQVVNGGDVVALVVVGVVLAVAVTLLPKLVPASAGGIRPDGQPAGPTGNLRVNLGAPRGAQRPAVPGWLTAVTLGLALLAGTATWLAARPEVLSSLGLGGWPALGAGGLSTPQLVALSAGAGTAVVALALLVAGLAGRRGDGLGFWAFAGATTALLAVTVPPTADIRAVGDVDWRPVTITQAERGFASWAGDSTLDLRALADAPGATGSTVEVELRHGVGDARVLVPAAADVEVRTGGLIGQVVARGDGWTTRGRGDGFFTSTTSTARSTTTTGSASEPLRLVVDARTAIGQLEIVRSAA</sequence>
<feature type="transmembrane region" description="Helical" evidence="6">
    <location>
        <begin position="190"/>
        <end position="210"/>
    </location>
</feature>
<feature type="transmembrane region" description="Helical" evidence="6">
    <location>
        <begin position="265"/>
        <end position="282"/>
    </location>
</feature>
<proteinExistence type="predicted"/>
<keyword evidence="5 6" id="KW-0472">Membrane</keyword>
<evidence type="ECO:0000313" key="9">
    <source>
        <dbReference type="Proteomes" id="UP000245469"/>
    </source>
</evidence>
<feature type="transmembrane region" description="Helical" evidence="6">
    <location>
        <begin position="91"/>
        <end position="119"/>
    </location>
</feature>
<protein>
    <submittedName>
        <fullName evidence="8">Phage shock protein C (PspC) family protein</fullName>
    </submittedName>
</protein>
<dbReference type="InterPro" id="IPR007168">
    <property type="entry name" value="Phageshock_PspC_N"/>
</dbReference>
<gene>
    <name evidence="8" type="ORF">BXY45_11881</name>
</gene>
<keyword evidence="2" id="KW-1003">Cell membrane</keyword>
<keyword evidence="4 6" id="KW-1133">Transmembrane helix</keyword>
<organism evidence="8 9">
    <name type="scientific">Quadrisphaera granulorum</name>
    <dbReference type="NCBI Taxonomy" id="317664"/>
    <lineage>
        <taxon>Bacteria</taxon>
        <taxon>Bacillati</taxon>
        <taxon>Actinomycetota</taxon>
        <taxon>Actinomycetes</taxon>
        <taxon>Kineosporiales</taxon>
        <taxon>Kineosporiaceae</taxon>
        <taxon>Quadrisphaera</taxon>
    </lineage>
</organism>
<dbReference type="GO" id="GO:0005886">
    <property type="term" value="C:plasma membrane"/>
    <property type="evidence" value="ECO:0007669"/>
    <property type="project" value="UniProtKB-SubCell"/>
</dbReference>
<dbReference type="InterPro" id="IPR052027">
    <property type="entry name" value="PspC"/>
</dbReference>
<dbReference type="Proteomes" id="UP000245469">
    <property type="component" value="Unassembled WGS sequence"/>
</dbReference>
<dbReference type="PANTHER" id="PTHR33885:SF3">
    <property type="entry name" value="PHAGE SHOCK PROTEIN C"/>
    <property type="match status" value="1"/>
</dbReference>